<accession>A0A135L1K0</accession>
<dbReference type="STRING" id="1413211.U473_01380"/>
<evidence type="ECO:0000256" key="1">
    <source>
        <dbReference type="ARBA" id="ARBA00004193"/>
    </source>
</evidence>
<keyword evidence="11" id="KW-1185">Reference proteome</keyword>
<evidence type="ECO:0000256" key="3">
    <source>
        <dbReference type="ARBA" id="ARBA00022448"/>
    </source>
</evidence>
<dbReference type="AlphaFoldDB" id="A0A135L1K0"/>
<dbReference type="FunFam" id="3.10.105.10:FF:000001">
    <property type="entry name" value="Oligopeptide ABC transporter, oligopeptide-binding protein"/>
    <property type="match status" value="1"/>
</dbReference>
<keyword evidence="4 8" id="KW-0732">Signal</keyword>
<organism evidence="10 11">
    <name type="scientific">Tepidibacillus decaturensis</name>
    <dbReference type="NCBI Taxonomy" id="1413211"/>
    <lineage>
        <taxon>Bacteria</taxon>
        <taxon>Bacillati</taxon>
        <taxon>Bacillota</taxon>
        <taxon>Bacilli</taxon>
        <taxon>Bacillales</taxon>
        <taxon>Bacillaceae</taxon>
        <taxon>Tepidibacillus</taxon>
    </lineage>
</organism>
<dbReference type="CDD" id="cd08504">
    <property type="entry name" value="PBP2_OppA"/>
    <property type="match status" value="1"/>
</dbReference>
<dbReference type="PANTHER" id="PTHR30290:SF79">
    <property type="entry name" value="DIPEPTIDE-BINDING PROTEIN DPPE"/>
    <property type="match status" value="1"/>
</dbReference>
<proteinExistence type="inferred from homology"/>
<dbReference type="GO" id="GO:0030288">
    <property type="term" value="C:outer membrane-bounded periplasmic space"/>
    <property type="evidence" value="ECO:0007669"/>
    <property type="project" value="UniProtKB-ARBA"/>
</dbReference>
<reference evidence="10 11" key="1">
    <citation type="submission" date="2016-02" db="EMBL/GenBank/DDBJ databases">
        <title>Draft Genome for Tepidibacillus decaturensis nov. sp. Strain Z9, an Anaerobic, Moderately Thermophilic and Heterotrophic Bacterium from Deep Subsurface of the Illinois Basin, USA.</title>
        <authorList>
            <person name="Dong Y."/>
            <person name="Chang J.Y."/>
            <person name="Sanford R."/>
            <person name="Fouke B.W."/>
        </authorList>
    </citation>
    <scope>NUCLEOTIDE SEQUENCE [LARGE SCALE GENOMIC DNA]</scope>
    <source>
        <strain evidence="10 11">Z9</strain>
    </source>
</reference>
<dbReference type="EMBL" id="LSKU01000001">
    <property type="protein sequence ID" value="KXG42830.1"/>
    <property type="molecule type" value="Genomic_DNA"/>
</dbReference>
<dbReference type="Proteomes" id="UP000070352">
    <property type="component" value="Unassembled WGS sequence"/>
</dbReference>
<comment type="similarity">
    <text evidence="2">Belongs to the bacterial solute-binding protein 5 family.</text>
</comment>
<evidence type="ECO:0000259" key="9">
    <source>
        <dbReference type="Pfam" id="PF00496"/>
    </source>
</evidence>
<evidence type="ECO:0000256" key="7">
    <source>
        <dbReference type="ARBA" id="ARBA00023288"/>
    </source>
</evidence>
<keyword evidence="5" id="KW-0571">Peptide transport</keyword>
<dbReference type="OrthoDB" id="9801912at2"/>
<dbReference type="Pfam" id="PF00496">
    <property type="entry name" value="SBP_bac_5"/>
    <property type="match status" value="1"/>
</dbReference>
<keyword evidence="6" id="KW-0564">Palmitate</keyword>
<evidence type="ECO:0000256" key="5">
    <source>
        <dbReference type="ARBA" id="ARBA00022856"/>
    </source>
</evidence>
<name>A0A135L1K0_9BACI</name>
<dbReference type="PIRSF" id="PIRSF002741">
    <property type="entry name" value="MppA"/>
    <property type="match status" value="1"/>
</dbReference>
<evidence type="ECO:0000313" key="11">
    <source>
        <dbReference type="Proteomes" id="UP000070352"/>
    </source>
</evidence>
<dbReference type="Gene3D" id="3.90.76.10">
    <property type="entry name" value="Dipeptide-binding Protein, Domain 1"/>
    <property type="match status" value="1"/>
</dbReference>
<feature type="chain" id="PRO_5007466253" evidence="8">
    <location>
        <begin position="24"/>
        <end position="547"/>
    </location>
</feature>
<dbReference type="Gene3D" id="3.10.105.10">
    <property type="entry name" value="Dipeptide-binding Protein, Domain 3"/>
    <property type="match status" value="1"/>
</dbReference>
<dbReference type="GO" id="GO:0043190">
    <property type="term" value="C:ATP-binding cassette (ABC) transporter complex"/>
    <property type="evidence" value="ECO:0007669"/>
    <property type="project" value="InterPro"/>
</dbReference>
<dbReference type="InterPro" id="IPR030678">
    <property type="entry name" value="Peptide/Ni-bd"/>
</dbReference>
<dbReference type="InterPro" id="IPR039424">
    <property type="entry name" value="SBP_5"/>
</dbReference>
<evidence type="ECO:0000313" key="10">
    <source>
        <dbReference type="EMBL" id="KXG42830.1"/>
    </source>
</evidence>
<evidence type="ECO:0000256" key="2">
    <source>
        <dbReference type="ARBA" id="ARBA00005695"/>
    </source>
</evidence>
<comment type="subcellular location">
    <subcellularLocation>
        <location evidence="1">Cell membrane</location>
        <topology evidence="1">Lipid-anchor</topology>
    </subcellularLocation>
</comment>
<comment type="caution">
    <text evidence="10">The sequence shown here is derived from an EMBL/GenBank/DDBJ whole genome shotgun (WGS) entry which is preliminary data.</text>
</comment>
<dbReference type="SUPFAM" id="SSF53850">
    <property type="entry name" value="Periplasmic binding protein-like II"/>
    <property type="match status" value="1"/>
</dbReference>
<evidence type="ECO:0000256" key="8">
    <source>
        <dbReference type="SAM" id="SignalP"/>
    </source>
</evidence>
<feature type="signal peptide" evidence="8">
    <location>
        <begin position="1"/>
        <end position="23"/>
    </location>
</feature>
<keyword evidence="7" id="KW-0449">Lipoprotein</keyword>
<dbReference type="PROSITE" id="PS51257">
    <property type="entry name" value="PROKAR_LIPOPROTEIN"/>
    <property type="match status" value="1"/>
</dbReference>
<keyword evidence="5" id="KW-0653">Protein transport</keyword>
<dbReference type="Gene3D" id="3.40.190.10">
    <property type="entry name" value="Periplasmic binding protein-like II"/>
    <property type="match status" value="1"/>
</dbReference>
<dbReference type="GO" id="GO:0015833">
    <property type="term" value="P:peptide transport"/>
    <property type="evidence" value="ECO:0007669"/>
    <property type="project" value="UniProtKB-KW"/>
</dbReference>
<dbReference type="GO" id="GO:1904680">
    <property type="term" value="F:peptide transmembrane transporter activity"/>
    <property type="evidence" value="ECO:0007669"/>
    <property type="project" value="TreeGrafter"/>
</dbReference>
<protein>
    <submittedName>
        <fullName evidence="10">ABC transporter substrate-binding protein</fullName>
    </submittedName>
</protein>
<evidence type="ECO:0000256" key="4">
    <source>
        <dbReference type="ARBA" id="ARBA00022729"/>
    </source>
</evidence>
<evidence type="ECO:0000256" key="6">
    <source>
        <dbReference type="ARBA" id="ARBA00023139"/>
    </source>
</evidence>
<keyword evidence="3" id="KW-0813">Transport</keyword>
<feature type="domain" description="Solute-binding protein family 5" evidence="9">
    <location>
        <begin position="96"/>
        <end position="470"/>
    </location>
</feature>
<gene>
    <name evidence="10" type="ORF">U473_01380</name>
</gene>
<sequence>MKKTSKWLVLMIAIIMVASVVLAGCGGGTSTDGEKKDQTAGEQPAKEQVLRLNAKTEPPSLDPATTTDSTSGDILRELMEGLVRLDENSQVKQGSGMAESWEISEDGLKYTFHLKDAKWSNGDPVTAHDFEFAWKRVLNPETASDYAYQLYYLKNGEAYNAGKAKAEDVGVKALDDKTLEVTLEAPTPFFLQLTAFYTLFPVNQKVVEANKDWAAEAATYVSNGPFKLTKWEHDSEVVIEKNENYWNKDKVNLSKISWVMINDDNTEYQLFQNNELDIAQPPTELTKELIDKGEATSKPILGNYMFVFNVEKEPFTNKYVRQAFAAAIDRESLINNVTQGGQIPAYAFVPPGASPDMGVDFREKNGDFVKKPAEAKALLEKGMQELGLKTFPKVTLSYNTNDGNKKIAEAVQAMWKQNLGVDVELTNQEWKVYLKTLSAGDYQIGRYGWLADYMDPMTFMDMWVTDGGNNDTNWSNARYDELIKQAKSTGDQQVRLAAFQEAEQILMDEMPIIPVYFYTRVFMQHDNVKNVVRHADGSSDFTWVTIE</sequence>
<dbReference type="PANTHER" id="PTHR30290">
    <property type="entry name" value="PERIPLASMIC BINDING COMPONENT OF ABC TRANSPORTER"/>
    <property type="match status" value="1"/>
</dbReference>
<dbReference type="RefSeq" id="WP_068722645.1">
    <property type="nucleotide sequence ID" value="NZ_LSKU01000001.1"/>
</dbReference>
<dbReference type="FunFam" id="3.90.76.10:FF:000001">
    <property type="entry name" value="Oligopeptide ABC transporter substrate-binding protein"/>
    <property type="match status" value="1"/>
</dbReference>
<dbReference type="InterPro" id="IPR000914">
    <property type="entry name" value="SBP_5_dom"/>
</dbReference>